<proteinExistence type="predicted"/>
<keyword evidence="1" id="KW-0472">Membrane</keyword>
<dbReference type="EMBL" id="JAHRIO010031174">
    <property type="protein sequence ID" value="MEQ2168555.1"/>
    <property type="molecule type" value="Genomic_DNA"/>
</dbReference>
<keyword evidence="1" id="KW-1133">Transmembrane helix</keyword>
<name>A0ABV0NBA2_9TELE</name>
<organism evidence="2 3">
    <name type="scientific">Goodea atripinnis</name>
    <dbReference type="NCBI Taxonomy" id="208336"/>
    <lineage>
        <taxon>Eukaryota</taxon>
        <taxon>Metazoa</taxon>
        <taxon>Chordata</taxon>
        <taxon>Craniata</taxon>
        <taxon>Vertebrata</taxon>
        <taxon>Euteleostomi</taxon>
        <taxon>Actinopterygii</taxon>
        <taxon>Neopterygii</taxon>
        <taxon>Teleostei</taxon>
        <taxon>Neoteleostei</taxon>
        <taxon>Acanthomorphata</taxon>
        <taxon>Ovalentaria</taxon>
        <taxon>Atherinomorphae</taxon>
        <taxon>Cyprinodontiformes</taxon>
        <taxon>Goodeidae</taxon>
        <taxon>Goodea</taxon>
    </lineage>
</organism>
<keyword evidence="1" id="KW-0812">Transmembrane</keyword>
<comment type="caution">
    <text evidence="2">The sequence shown here is derived from an EMBL/GenBank/DDBJ whole genome shotgun (WGS) entry which is preliminary data.</text>
</comment>
<feature type="non-terminal residue" evidence="2">
    <location>
        <position position="173"/>
    </location>
</feature>
<gene>
    <name evidence="2" type="ORF">GOODEAATRI_015815</name>
</gene>
<feature type="transmembrane region" description="Helical" evidence="1">
    <location>
        <begin position="123"/>
        <end position="146"/>
    </location>
</feature>
<evidence type="ECO:0000313" key="3">
    <source>
        <dbReference type="Proteomes" id="UP001476798"/>
    </source>
</evidence>
<accession>A0ABV0NBA2</accession>
<evidence type="ECO:0000256" key="1">
    <source>
        <dbReference type="SAM" id="Phobius"/>
    </source>
</evidence>
<sequence length="173" mass="19935">MCKTDKNMEDFNRNISSKALMVFLEVSVSFQLNDTETMNLTLYGHSNHSFLYLQPPEEVVDQVGDDADQEEAFYCCLPLIPTSNSTNQSHCLLWLANQTVLTGTETERLPWQRADKEWCRFRVTWLILLCVVFLIVVTAVIGKIYVGQCLNKKPILHHTDYHPANQQLKGKQR</sequence>
<evidence type="ECO:0000313" key="2">
    <source>
        <dbReference type="EMBL" id="MEQ2168555.1"/>
    </source>
</evidence>
<dbReference type="Proteomes" id="UP001476798">
    <property type="component" value="Unassembled WGS sequence"/>
</dbReference>
<reference evidence="2 3" key="1">
    <citation type="submission" date="2021-06" db="EMBL/GenBank/DDBJ databases">
        <authorList>
            <person name="Palmer J.M."/>
        </authorList>
    </citation>
    <scope>NUCLEOTIDE SEQUENCE [LARGE SCALE GENOMIC DNA]</scope>
    <source>
        <strain evidence="2 3">GA_2019</strain>
        <tissue evidence="2">Muscle</tissue>
    </source>
</reference>
<protein>
    <submittedName>
        <fullName evidence="2">Uncharacterized protein</fullName>
    </submittedName>
</protein>
<keyword evidence="3" id="KW-1185">Reference proteome</keyword>